<feature type="compositionally biased region" description="Basic and acidic residues" evidence="1">
    <location>
        <begin position="259"/>
        <end position="273"/>
    </location>
</feature>
<feature type="region of interest" description="Disordered" evidence="1">
    <location>
        <begin position="232"/>
        <end position="305"/>
    </location>
</feature>
<evidence type="ECO:0000256" key="1">
    <source>
        <dbReference type="SAM" id="MobiDB-lite"/>
    </source>
</evidence>
<dbReference type="AlphaFoldDB" id="A0A0B1S331"/>
<name>A0A0B1S331_OESDE</name>
<organism evidence="2 3">
    <name type="scientific">Oesophagostomum dentatum</name>
    <name type="common">Nodular worm</name>
    <dbReference type="NCBI Taxonomy" id="61180"/>
    <lineage>
        <taxon>Eukaryota</taxon>
        <taxon>Metazoa</taxon>
        <taxon>Ecdysozoa</taxon>
        <taxon>Nematoda</taxon>
        <taxon>Chromadorea</taxon>
        <taxon>Rhabditida</taxon>
        <taxon>Rhabditina</taxon>
        <taxon>Rhabditomorpha</taxon>
        <taxon>Strongyloidea</taxon>
        <taxon>Strongylidae</taxon>
        <taxon>Oesophagostomum</taxon>
    </lineage>
</organism>
<dbReference type="Proteomes" id="UP000053660">
    <property type="component" value="Unassembled WGS sequence"/>
</dbReference>
<gene>
    <name evidence="2" type="ORF">OESDEN_20596</name>
</gene>
<feature type="compositionally biased region" description="Basic and acidic residues" evidence="1">
    <location>
        <begin position="232"/>
        <end position="248"/>
    </location>
</feature>
<sequence>MHDDRPAVQRQVNAKTTMTSSIDEVVALNLPQTIDKNTMVNSKDNSKDKFKEERKIPILRAEADEPPAVEPAVQPQPNYVLIGSTNQQVEPQQQILHAAEVLDVGQADDRPPSRNEDVLRNSLSHAEVIPTDVVPVIITTTSTPEPTTATMTLPTTLATSQDPPTSPKVYETEVANLPEKVEEKGRDLVVVDELPTSETLTLVDSKAVIPTVVLKDLAEGDGQKDATVIEAVKSEKASDPPSEQKSREEEEDTEVLPEFDEKTDTELEFHDETETTTTKSPEDVVATPEPEVTTSESKTTSSPTLETTEVPIQDITISSSEFHDKDYLSEEDIYDLVMFLITLLPDVEEPSTWSKIIAGLQCALRDCRRAFPYLTTVPTPVGNGTFIIRRARSECLCSISRLFESEKL</sequence>
<reference evidence="2 3" key="1">
    <citation type="submission" date="2014-03" db="EMBL/GenBank/DDBJ databases">
        <title>Draft genome of the hookworm Oesophagostomum dentatum.</title>
        <authorList>
            <person name="Mitreva M."/>
        </authorList>
    </citation>
    <scope>NUCLEOTIDE SEQUENCE [LARGE SCALE GENOMIC DNA]</scope>
    <source>
        <strain evidence="2 3">OD-Hann</strain>
    </source>
</reference>
<evidence type="ECO:0000313" key="2">
    <source>
        <dbReference type="EMBL" id="KHJ79748.1"/>
    </source>
</evidence>
<proteinExistence type="predicted"/>
<feature type="compositionally biased region" description="Low complexity" evidence="1">
    <location>
        <begin position="284"/>
        <end position="305"/>
    </location>
</feature>
<feature type="compositionally biased region" description="Acidic residues" evidence="1">
    <location>
        <begin position="249"/>
        <end position="258"/>
    </location>
</feature>
<dbReference type="OrthoDB" id="5849876at2759"/>
<protein>
    <submittedName>
        <fullName evidence="2">Uncharacterized protein</fullName>
    </submittedName>
</protein>
<dbReference type="EMBL" id="KN603443">
    <property type="protein sequence ID" value="KHJ79748.1"/>
    <property type="molecule type" value="Genomic_DNA"/>
</dbReference>
<accession>A0A0B1S331</accession>
<evidence type="ECO:0000313" key="3">
    <source>
        <dbReference type="Proteomes" id="UP000053660"/>
    </source>
</evidence>
<keyword evidence="3" id="KW-1185">Reference proteome</keyword>